<protein>
    <submittedName>
        <fullName evidence="9">Multiple sugar transport system permease protein</fullName>
    </submittedName>
</protein>
<feature type="transmembrane region" description="Helical" evidence="8">
    <location>
        <begin position="173"/>
        <end position="192"/>
    </location>
</feature>
<keyword evidence="5 8" id="KW-0812">Transmembrane</keyword>
<reference evidence="9" key="1">
    <citation type="journal article" date="2005" name="Environ. Microbiol.">
        <title>Genetic and functional properties of uncultivated thermophilic crenarchaeotes from a subsurface gold mine as revealed by analysis of genome fragments.</title>
        <authorList>
            <person name="Nunoura T."/>
            <person name="Hirayama H."/>
            <person name="Takami H."/>
            <person name="Oida H."/>
            <person name="Nishi S."/>
            <person name="Shimamura S."/>
            <person name="Suzuki Y."/>
            <person name="Inagaki F."/>
            <person name="Takai K."/>
            <person name="Nealson K.H."/>
            <person name="Horikoshi K."/>
        </authorList>
    </citation>
    <scope>NUCLEOTIDE SEQUENCE</scope>
</reference>
<feature type="transmembrane region" description="Helical" evidence="8">
    <location>
        <begin position="133"/>
        <end position="153"/>
    </location>
</feature>
<keyword evidence="2" id="KW-0813">Transport</keyword>
<feature type="transmembrane region" description="Helical" evidence="8">
    <location>
        <begin position="277"/>
        <end position="297"/>
    </location>
</feature>
<evidence type="ECO:0000256" key="8">
    <source>
        <dbReference type="SAM" id="Phobius"/>
    </source>
</evidence>
<feature type="transmembrane region" description="Helical" evidence="8">
    <location>
        <begin position="58"/>
        <end position="83"/>
    </location>
</feature>
<keyword evidence="3" id="KW-1003">Cell membrane</keyword>
<evidence type="ECO:0000313" key="9">
    <source>
        <dbReference type="EMBL" id="BAL56771.1"/>
    </source>
</evidence>
<keyword evidence="7 8" id="KW-0472">Membrane</keyword>
<dbReference type="AlphaFoldDB" id="H5SKT5"/>
<accession>H5SKT5</accession>
<dbReference type="GO" id="GO:0005886">
    <property type="term" value="C:plasma membrane"/>
    <property type="evidence" value="ECO:0007669"/>
    <property type="project" value="UniProtKB-SubCell"/>
</dbReference>
<proteinExistence type="predicted"/>
<feature type="transmembrane region" description="Helical" evidence="8">
    <location>
        <begin position="103"/>
        <end position="126"/>
    </location>
</feature>
<comment type="subcellular location">
    <subcellularLocation>
        <location evidence="1">Cell membrane</location>
        <topology evidence="1">Multi-pass membrane protein</topology>
    </subcellularLocation>
</comment>
<evidence type="ECO:0000256" key="4">
    <source>
        <dbReference type="ARBA" id="ARBA00022519"/>
    </source>
</evidence>
<keyword evidence="6 8" id="KW-1133">Transmembrane helix</keyword>
<feature type="transmembrane region" description="Helical" evidence="8">
    <location>
        <begin position="303"/>
        <end position="321"/>
    </location>
</feature>
<dbReference type="EMBL" id="AP011757">
    <property type="protein sequence ID" value="BAL56771.1"/>
    <property type="molecule type" value="Genomic_DNA"/>
</dbReference>
<keyword evidence="4" id="KW-0997">Cell inner membrane</keyword>
<feature type="transmembrane region" description="Helical" evidence="8">
    <location>
        <begin position="223"/>
        <end position="244"/>
    </location>
</feature>
<organism evidence="9">
    <name type="scientific">uncultured prokaryote</name>
    <dbReference type="NCBI Taxonomy" id="198431"/>
    <lineage>
        <taxon>unclassified sequences</taxon>
        <taxon>environmental samples</taxon>
    </lineage>
</organism>
<evidence type="ECO:0000256" key="2">
    <source>
        <dbReference type="ARBA" id="ARBA00022448"/>
    </source>
</evidence>
<dbReference type="PANTHER" id="PTHR32196">
    <property type="entry name" value="ABC TRANSPORTER PERMEASE PROTEIN YPHD-RELATED-RELATED"/>
    <property type="match status" value="1"/>
</dbReference>
<evidence type="ECO:0000256" key="6">
    <source>
        <dbReference type="ARBA" id="ARBA00022989"/>
    </source>
</evidence>
<feature type="transmembrane region" description="Helical" evidence="8">
    <location>
        <begin position="25"/>
        <end position="46"/>
    </location>
</feature>
<dbReference type="CDD" id="cd06579">
    <property type="entry name" value="TM_PBP1_transp_AraH_like"/>
    <property type="match status" value="1"/>
</dbReference>
<reference evidence="9" key="2">
    <citation type="journal article" date="2012" name="PLoS ONE">
        <title>A Deeply Branching Thermophilic Bacterium with an Ancient Acetyl-CoA Pathway Dominates a Subsurface Ecosystem.</title>
        <authorList>
            <person name="Takami H."/>
            <person name="Noguchi H."/>
            <person name="Takaki Y."/>
            <person name="Uchiyama I."/>
            <person name="Toyoda A."/>
            <person name="Nishi S."/>
            <person name="Chee G.-J."/>
            <person name="Arai W."/>
            <person name="Nunoura T."/>
            <person name="Itoh T."/>
            <person name="Hattori M."/>
            <person name="Takai K."/>
        </authorList>
    </citation>
    <scope>NUCLEOTIDE SEQUENCE</scope>
</reference>
<dbReference type="Pfam" id="PF02653">
    <property type="entry name" value="BPD_transp_2"/>
    <property type="match status" value="1"/>
</dbReference>
<dbReference type="PANTHER" id="PTHR32196:SF71">
    <property type="entry name" value="AUTOINDUCER 2 IMPORT SYSTEM PERMEASE PROTEIN LSRD"/>
    <property type="match status" value="1"/>
</dbReference>
<keyword evidence="9" id="KW-0762">Sugar transport</keyword>
<gene>
    <name evidence="9" type="ORF">HGMM_F42G03C34</name>
</gene>
<name>H5SKT5_9ZZZZ</name>
<evidence type="ECO:0000256" key="7">
    <source>
        <dbReference type="ARBA" id="ARBA00023136"/>
    </source>
</evidence>
<sequence length="325" mass="33677">MMETAAKEPAVWTRGRSLGETLEAYGIYVALVLVLLTAALLSPAFYQPANIFNILRQASALGILSVGQTIVMIGGGIDLSVAAVMQLATVGVAEIAKGRDEGVLAAVVIMLALSMIVGLVNGLLVTQRRVPPFVATLFVGVVVTGARQVYTQATPSGSLPPLIRLIGRDSTGPVPNAAIIFLGLALIAAIVLRKTTFGRRLYAVGGNAEAARLAGIPVNRVRLITYVVCSLLAGVAGLVLAGYVGYADQWIGRGYDLDSIAAVVIGGTSLAGGRGGIGGTLAGVLLVTVLLNLVLLLNLNVQWQLVVKGMVIILAVALYAMRRRG</sequence>
<dbReference type="InterPro" id="IPR001851">
    <property type="entry name" value="ABC_transp_permease"/>
</dbReference>
<evidence type="ECO:0000256" key="3">
    <source>
        <dbReference type="ARBA" id="ARBA00022475"/>
    </source>
</evidence>
<evidence type="ECO:0000256" key="5">
    <source>
        <dbReference type="ARBA" id="ARBA00022692"/>
    </source>
</evidence>
<evidence type="ECO:0000256" key="1">
    <source>
        <dbReference type="ARBA" id="ARBA00004651"/>
    </source>
</evidence>
<dbReference type="GO" id="GO:0022857">
    <property type="term" value="F:transmembrane transporter activity"/>
    <property type="evidence" value="ECO:0007669"/>
    <property type="project" value="InterPro"/>
</dbReference>